<organism evidence="1 2">
    <name type="scientific">Brassica cretica</name>
    <name type="common">Mustard</name>
    <dbReference type="NCBI Taxonomy" id="69181"/>
    <lineage>
        <taxon>Eukaryota</taxon>
        <taxon>Viridiplantae</taxon>
        <taxon>Streptophyta</taxon>
        <taxon>Embryophyta</taxon>
        <taxon>Tracheophyta</taxon>
        <taxon>Spermatophyta</taxon>
        <taxon>Magnoliopsida</taxon>
        <taxon>eudicotyledons</taxon>
        <taxon>Gunneridae</taxon>
        <taxon>Pentapetalae</taxon>
        <taxon>rosids</taxon>
        <taxon>malvids</taxon>
        <taxon>Brassicales</taxon>
        <taxon>Brassicaceae</taxon>
        <taxon>Brassiceae</taxon>
        <taxon>Brassica</taxon>
    </lineage>
</organism>
<reference evidence="1 2" key="1">
    <citation type="journal article" date="2020" name="BMC Genomics">
        <title>Intraspecific diversification of the crop wild relative Brassica cretica Lam. using demographic model selection.</title>
        <authorList>
            <person name="Kioukis A."/>
            <person name="Michalopoulou V.A."/>
            <person name="Briers L."/>
            <person name="Pirintsos S."/>
            <person name="Studholme D.J."/>
            <person name="Pavlidis P."/>
            <person name="Sarris P.F."/>
        </authorList>
    </citation>
    <scope>NUCLEOTIDE SEQUENCE [LARGE SCALE GENOMIC DNA]</scope>
    <source>
        <strain evidence="2">cv. PFS-1207/04</strain>
    </source>
</reference>
<sequence length="119" mass="13518">MVDLSFLIWDPELGFFLKSAPPGAVTRFVRQEKWVWSVFRVARIGAEVFRSVSPLLIELIVALAPSFKMDCRGPLQGMHRFQSSEGVRWYWPVRKLLHPLVTFSHGSIDGDPCSGFTLP</sequence>
<comment type="caution">
    <text evidence="1">The sequence shown here is derived from an EMBL/GenBank/DDBJ whole genome shotgun (WGS) entry which is preliminary data.</text>
</comment>
<dbReference type="Proteomes" id="UP000266723">
    <property type="component" value="Unassembled WGS sequence"/>
</dbReference>
<proteinExistence type="predicted"/>
<accession>A0ABQ7D2B8</accession>
<evidence type="ECO:0000313" key="2">
    <source>
        <dbReference type="Proteomes" id="UP000266723"/>
    </source>
</evidence>
<gene>
    <name evidence="1" type="ORF">DY000_02015241</name>
</gene>
<protein>
    <submittedName>
        <fullName evidence="1">Uncharacterized protein</fullName>
    </submittedName>
</protein>
<keyword evidence="2" id="KW-1185">Reference proteome</keyword>
<name>A0ABQ7D2B8_BRACR</name>
<dbReference type="EMBL" id="QGKV02000759">
    <property type="protein sequence ID" value="KAF3566532.1"/>
    <property type="molecule type" value="Genomic_DNA"/>
</dbReference>
<evidence type="ECO:0000313" key="1">
    <source>
        <dbReference type="EMBL" id="KAF3566532.1"/>
    </source>
</evidence>